<dbReference type="InterPro" id="IPR001694">
    <property type="entry name" value="NADH_UbQ_OxRdtase_su1/FPO"/>
</dbReference>
<feature type="transmembrane region" description="Helical" evidence="5">
    <location>
        <begin position="52"/>
        <end position="75"/>
    </location>
</feature>
<comment type="subcellular location">
    <subcellularLocation>
        <location evidence="1">Membrane</location>
        <topology evidence="1">Multi-pass membrane protein</topology>
    </subcellularLocation>
</comment>
<dbReference type="PANTHER" id="PTHR11432">
    <property type="entry name" value="NADH DEHYDROGENASE SUBUNIT 1"/>
    <property type="match status" value="1"/>
</dbReference>
<dbReference type="GO" id="GO:0009060">
    <property type="term" value="P:aerobic respiration"/>
    <property type="evidence" value="ECO:0007669"/>
    <property type="project" value="TreeGrafter"/>
</dbReference>
<evidence type="ECO:0000256" key="2">
    <source>
        <dbReference type="ARBA" id="ARBA00022692"/>
    </source>
</evidence>
<evidence type="ECO:0000256" key="4">
    <source>
        <dbReference type="ARBA" id="ARBA00023136"/>
    </source>
</evidence>
<keyword evidence="4 5" id="KW-0472">Membrane</keyword>
<accession>X1SAD1</accession>
<organism evidence="6">
    <name type="scientific">marine sediment metagenome</name>
    <dbReference type="NCBI Taxonomy" id="412755"/>
    <lineage>
        <taxon>unclassified sequences</taxon>
        <taxon>metagenomes</taxon>
        <taxon>ecological metagenomes</taxon>
    </lineage>
</organism>
<dbReference type="AlphaFoldDB" id="X1SAD1"/>
<sequence length="260" mass="28706">AVVPFQNGALLADLNIGILYVVAISSVSTVGVFMAGWGSSNKYSLLGAMRNVAAIVSYEIPLILAIVGVVLIAGSLSMNQIVLAQDIPFILLQPLGFLIFFIAGCAEINRSPFDLMEADSELVAGFHTEYSGMKFAMFYLVEYAEAVAISAIIATLFLGGWRGPLLPPWLWFIIKVVIVFFVMVWMRTTLPRIRIDQLMAFAWKCLFPLAVINLLITALQVLTLSQDLIWVMIPVNIAIMAVLVLLWSKFFKLGWGRVEV</sequence>
<feature type="transmembrane region" description="Helical" evidence="5">
    <location>
        <begin position="169"/>
        <end position="186"/>
    </location>
</feature>
<feature type="non-terminal residue" evidence="6">
    <location>
        <position position="1"/>
    </location>
</feature>
<keyword evidence="2 5" id="KW-0812">Transmembrane</keyword>
<evidence type="ECO:0000313" key="6">
    <source>
        <dbReference type="EMBL" id="GAI89952.1"/>
    </source>
</evidence>
<comment type="caution">
    <text evidence="6">The sequence shown here is derived from an EMBL/GenBank/DDBJ whole genome shotgun (WGS) entry which is preliminary data.</text>
</comment>
<dbReference type="EMBL" id="BARW01022928">
    <property type="protein sequence ID" value="GAI89952.1"/>
    <property type="molecule type" value="Genomic_DNA"/>
</dbReference>
<evidence type="ECO:0000256" key="5">
    <source>
        <dbReference type="SAM" id="Phobius"/>
    </source>
</evidence>
<reference evidence="6" key="1">
    <citation type="journal article" date="2014" name="Front. Microbiol.">
        <title>High frequency of phylogenetically diverse reductive dehalogenase-homologous genes in deep subseafloor sedimentary metagenomes.</title>
        <authorList>
            <person name="Kawai M."/>
            <person name="Futagami T."/>
            <person name="Toyoda A."/>
            <person name="Takaki Y."/>
            <person name="Nishi S."/>
            <person name="Hori S."/>
            <person name="Arai W."/>
            <person name="Tsubouchi T."/>
            <person name="Morono Y."/>
            <person name="Uchiyama I."/>
            <person name="Ito T."/>
            <person name="Fujiyama A."/>
            <person name="Inagaki F."/>
            <person name="Takami H."/>
        </authorList>
    </citation>
    <scope>NUCLEOTIDE SEQUENCE</scope>
    <source>
        <strain evidence="6">Expedition CK06-06</strain>
    </source>
</reference>
<name>X1SAD1_9ZZZZ</name>
<evidence type="ECO:0008006" key="7">
    <source>
        <dbReference type="Google" id="ProtNLM"/>
    </source>
</evidence>
<proteinExistence type="predicted"/>
<protein>
    <recommendedName>
        <fullName evidence="7">NADH:ubiquinone oxidoreductase subunit 1 (Chain H)</fullName>
    </recommendedName>
</protein>
<feature type="transmembrane region" description="Helical" evidence="5">
    <location>
        <begin position="198"/>
        <end position="222"/>
    </location>
</feature>
<dbReference type="GO" id="GO:0003954">
    <property type="term" value="F:NADH dehydrogenase activity"/>
    <property type="evidence" value="ECO:0007669"/>
    <property type="project" value="TreeGrafter"/>
</dbReference>
<feature type="transmembrane region" description="Helical" evidence="5">
    <location>
        <begin position="18"/>
        <end position="40"/>
    </location>
</feature>
<dbReference type="GO" id="GO:0016020">
    <property type="term" value="C:membrane"/>
    <property type="evidence" value="ECO:0007669"/>
    <property type="project" value="UniProtKB-SubCell"/>
</dbReference>
<dbReference type="Pfam" id="PF00146">
    <property type="entry name" value="NADHdh"/>
    <property type="match status" value="1"/>
</dbReference>
<keyword evidence="3 5" id="KW-1133">Transmembrane helix</keyword>
<gene>
    <name evidence="6" type="ORF">S12H4_38144</name>
</gene>
<feature type="transmembrane region" description="Helical" evidence="5">
    <location>
        <begin position="228"/>
        <end position="247"/>
    </location>
</feature>
<evidence type="ECO:0000256" key="3">
    <source>
        <dbReference type="ARBA" id="ARBA00022989"/>
    </source>
</evidence>
<feature type="transmembrane region" description="Helical" evidence="5">
    <location>
        <begin position="136"/>
        <end position="157"/>
    </location>
</feature>
<feature type="transmembrane region" description="Helical" evidence="5">
    <location>
        <begin position="87"/>
        <end position="106"/>
    </location>
</feature>
<dbReference type="PANTHER" id="PTHR11432:SF3">
    <property type="entry name" value="NADH-UBIQUINONE OXIDOREDUCTASE CHAIN 1"/>
    <property type="match status" value="1"/>
</dbReference>
<evidence type="ECO:0000256" key="1">
    <source>
        <dbReference type="ARBA" id="ARBA00004141"/>
    </source>
</evidence>